<evidence type="ECO:0000256" key="2">
    <source>
        <dbReference type="SAM" id="SignalP"/>
    </source>
</evidence>
<name>A0A397TCZ7_9GLOM</name>
<feature type="chain" id="PRO_5017404583" description="Extracellular membrane protein CFEM domain-containing protein" evidence="2">
    <location>
        <begin position="24"/>
        <end position="177"/>
    </location>
</feature>
<feature type="signal peptide" evidence="2">
    <location>
        <begin position="1"/>
        <end position="23"/>
    </location>
</feature>
<feature type="compositionally biased region" description="Polar residues" evidence="1">
    <location>
        <begin position="138"/>
        <end position="148"/>
    </location>
</feature>
<keyword evidence="4" id="KW-1185">Reference proteome</keyword>
<protein>
    <recommendedName>
        <fullName evidence="5">Extracellular membrane protein CFEM domain-containing protein</fullName>
    </recommendedName>
</protein>
<evidence type="ECO:0000313" key="3">
    <source>
        <dbReference type="EMBL" id="RIA96113.1"/>
    </source>
</evidence>
<dbReference type="Proteomes" id="UP000265703">
    <property type="component" value="Unassembled WGS sequence"/>
</dbReference>
<evidence type="ECO:0000256" key="1">
    <source>
        <dbReference type="SAM" id="MobiDB-lite"/>
    </source>
</evidence>
<organism evidence="3 4">
    <name type="scientific">Glomus cerebriforme</name>
    <dbReference type="NCBI Taxonomy" id="658196"/>
    <lineage>
        <taxon>Eukaryota</taxon>
        <taxon>Fungi</taxon>
        <taxon>Fungi incertae sedis</taxon>
        <taxon>Mucoromycota</taxon>
        <taxon>Glomeromycotina</taxon>
        <taxon>Glomeromycetes</taxon>
        <taxon>Glomerales</taxon>
        <taxon>Glomeraceae</taxon>
        <taxon>Glomus</taxon>
    </lineage>
</organism>
<reference evidence="3 4" key="1">
    <citation type="submission" date="2018-06" db="EMBL/GenBank/DDBJ databases">
        <title>Comparative genomics reveals the genomic features of Rhizophagus irregularis, R. cerebriforme, R. diaphanum and Gigaspora rosea, and their symbiotic lifestyle signature.</title>
        <authorList>
            <person name="Morin E."/>
            <person name="San Clemente H."/>
            <person name="Chen E.C.H."/>
            <person name="De La Providencia I."/>
            <person name="Hainaut M."/>
            <person name="Kuo A."/>
            <person name="Kohler A."/>
            <person name="Murat C."/>
            <person name="Tang N."/>
            <person name="Roy S."/>
            <person name="Loubradou J."/>
            <person name="Henrissat B."/>
            <person name="Grigoriev I.V."/>
            <person name="Corradi N."/>
            <person name="Roux C."/>
            <person name="Martin F.M."/>
        </authorList>
    </citation>
    <scope>NUCLEOTIDE SEQUENCE [LARGE SCALE GENOMIC DNA]</scope>
    <source>
        <strain evidence="3 4">DAOM 227022</strain>
    </source>
</reference>
<accession>A0A397TCZ7</accession>
<feature type="compositionally biased region" description="Low complexity" evidence="1">
    <location>
        <begin position="123"/>
        <end position="137"/>
    </location>
</feature>
<proteinExistence type="predicted"/>
<gene>
    <name evidence="3" type="ORF">C1645_815797</name>
</gene>
<dbReference type="AlphaFoldDB" id="A0A397TCZ7"/>
<sequence length="177" mass="17956">MKTTSLLFVALAAVFTLAPTSEAVCANMAVYTDCKNRGNAQLNACGFDDWTCKCAANTAIQNCYLQCPDDTDIQTEGRAYQPATQQSCLLAASQSSSKALATPAATPLVPAAAPATTPPPAVPAANQPPAGVPGAPGQSTSANLPTPSGKSAANYNKINVMFAAVPPVAAVIIGQFI</sequence>
<evidence type="ECO:0000313" key="4">
    <source>
        <dbReference type="Proteomes" id="UP000265703"/>
    </source>
</evidence>
<dbReference type="EMBL" id="QKYT01000050">
    <property type="protein sequence ID" value="RIA96113.1"/>
    <property type="molecule type" value="Genomic_DNA"/>
</dbReference>
<comment type="caution">
    <text evidence="3">The sequence shown here is derived from an EMBL/GenBank/DDBJ whole genome shotgun (WGS) entry which is preliminary data.</text>
</comment>
<dbReference type="OrthoDB" id="2507140at2759"/>
<evidence type="ECO:0008006" key="5">
    <source>
        <dbReference type="Google" id="ProtNLM"/>
    </source>
</evidence>
<keyword evidence="2" id="KW-0732">Signal</keyword>
<feature type="region of interest" description="Disordered" evidence="1">
    <location>
        <begin position="110"/>
        <end position="148"/>
    </location>
</feature>